<dbReference type="InterPro" id="IPR017508">
    <property type="entry name" value="HipA_N1"/>
</dbReference>
<dbReference type="eggNOG" id="COG3550">
    <property type="taxonomic scope" value="Bacteria"/>
</dbReference>
<dbReference type="OrthoDB" id="196808at2"/>
<reference evidence="3" key="1">
    <citation type="submission" date="2009-05" db="EMBL/GenBank/DDBJ databases">
        <title>Complete sequence of Tolumonas auensis DSM 9187.</title>
        <authorList>
            <consortium name="US DOE Joint Genome Institute"/>
            <person name="Lucas S."/>
            <person name="Copeland A."/>
            <person name="Lapidus A."/>
            <person name="Glavina del Rio T."/>
            <person name="Tice H."/>
            <person name="Bruce D."/>
            <person name="Goodwin L."/>
            <person name="Pitluck S."/>
            <person name="Chertkov O."/>
            <person name="Brettin T."/>
            <person name="Detter J.C."/>
            <person name="Han C."/>
            <person name="Larimer F."/>
            <person name="Land M."/>
            <person name="Hauser L."/>
            <person name="Kyrpides N."/>
            <person name="Mikhailova N."/>
            <person name="Spring S."/>
            <person name="Beller H."/>
        </authorList>
    </citation>
    <scope>NUCLEOTIDE SEQUENCE [LARGE SCALE GENOMIC DNA]</scope>
    <source>
        <strain evidence="3">DSM 9187 / TA4</strain>
    </source>
</reference>
<protein>
    <submittedName>
        <fullName evidence="2">HipA N-terminal domain protein</fullName>
    </submittedName>
</protein>
<dbReference type="AlphaFoldDB" id="C4LG17"/>
<evidence type="ECO:0000313" key="2">
    <source>
        <dbReference type="EMBL" id="ACQ93534.1"/>
    </source>
</evidence>
<dbReference type="STRING" id="595494.Tola_1935"/>
<evidence type="ECO:0000259" key="1">
    <source>
        <dbReference type="Pfam" id="PF13657"/>
    </source>
</evidence>
<dbReference type="RefSeq" id="WP_015879002.1">
    <property type="nucleotide sequence ID" value="NC_012691.1"/>
</dbReference>
<name>C4LG17_TOLAT</name>
<evidence type="ECO:0000313" key="3">
    <source>
        <dbReference type="Proteomes" id="UP000009073"/>
    </source>
</evidence>
<dbReference type="NCBIfam" id="TIGR03071">
    <property type="entry name" value="couple_hipA"/>
    <property type="match status" value="1"/>
</dbReference>
<gene>
    <name evidence="2" type="ordered locus">Tola_1935</name>
</gene>
<accession>C4LG17</accession>
<proteinExistence type="predicted"/>
<keyword evidence="3" id="KW-1185">Reference proteome</keyword>
<feature type="domain" description="HipA N-terminal subdomain 1" evidence="1">
    <location>
        <begin position="6"/>
        <end position="98"/>
    </location>
</feature>
<dbReference type="KEGG" id="tau:Tola_1935"/>
<dbReference type="Pfam" id="PF13657">
    <property type="entry name" value="Couple_hipA"/>
    <property type="match status" value="1"/>
</dbReference>
<dbReference type="Proteomes" id="UP000009073">
    <property type="component" value="Chromosome"/>
</dbReference>
<sequence>MGRKVIVFCYGKQAGILSENNDEYVFTYDDEYRGKPISLSLPLSKKTFPSKGLHPFFKTLAPEGWLKKRYSELQHIDERDLFGFLIRNGSDLLGAITFLEVND</sequence>
<dbReference type="HOGENOM" id="CLU_168268_1_0_6"/>
<reference evidence="2 3" key="2">
    <citation type="journal article" date="2011" name="Stand. Genomic Sci.">
        <title>Complete genome sequence of Tolumonas auensis type strain (TA 4).</title>
        <authorList>
            <person name="Chertkov O."/>
            <person name="Copeland A."/>
            <person name="Lucas S."/>
            <person name="Lapidus A."/>
            <person name="Berry K.W."/>
            <person name="Detter J.C."/>
            <person name="Del Rio T.G."/>
            <person name="Hammon N."/>
            <person name="Dalin E."/>
            <person name="Tice H."/>
            <person name="Pitluck S."/>
            <person name="Richardson P."/>
            <person name="Bruce D."/>
            <person name="Goodwin L."/>
            <person name="Han C."/>
            <person name="Tapia R."/>
            <person name="Saunders E."/>
            <person name="Schmutz J."/>
            <person name="Brettin T."/>
            <person name="Larimer F."/>
            <person name="Land M."/>
            <person name="Hauser L."/>
            <person name="Spring S."/>
            <person name="Rohde M."/>
            <person name="Kyrpides N.C."/>
            <person name="Ivanova N."/>
            <person name="Goker M."/>
            <person name="Beller H.R."/>
            <person name="Klenk H.P."/>
            <person name="Woyke T."/>
        </authorList>
    </citation>
    <scope>NUCLEOTIDE SEQUENCE [LARGE SCALE GENOMIC DNA]</scope>
    <source>
        <strain evidence="3">DSM 9187 / TA4</strain>
    </source>
</reference>
<dbReference type="EMBL" id="CP001616">
    <property type="protein sequence ID" value="ACQ93534.1"/>
    <property type="molecule type" value="Genomic_DNA"/>
</dbReference>
<organism evidence="2 3">
    <name type="scientific">Tolumonas auensis (strain DSM 9187 / NBRC 110442 / TA 4)</name>
    <dbReference type="NCBI Taxonomy" id="595494"/>
    <lineage>
        <taxon>Bacteria</taxon>
        <taxon>Pseudomonadati</taxon>
        <taxon>Pseudomonadota</taxon>
        <taxon>Gammaproteobacteria</taxon>
        <taxon>Aeromonadales</taxon>
        <taxon>Aeromonadaceae</taxon>
        <taxon>Tolumonas</taxon>
    </lineage>
</organism>